<name>A0A445I1W4_GLYSO</name>
<dbReference type="InterPro" id="IPR010285">
    <property type="entry name" value="DNA_helicase_pif1-like_DEAD"/>
</dbReference>
<evidence type="ECO:0000313" key="4">
    <source>
        <dbReference type="EMBL" id="RZB80101.1"/>
    </source>
</evidence>
<protein>
    <recommendedName>
        <fullName evidence="1">ATP-dependent DNA helicase</fullName>
        <ecNumber evidence="1">5.6.2.3</ecNumber>
    </recommendedName>
</protein>
<dbReference type="AlphaFoldDB" id="A0A445I1W4"/>
<dbReference type="PANTHER" id="PTHR10492">
    <property type="match status" value="1"/>
</dbReference>
<evidence type="ECO:0000256" key="1">
    <source>
        <dbReference type="RuleBase" id="RU363044"/>
    </source>
</evidence>
<organism evidence="4 5">
    <name type="scientific">Glycine soja</name>
    <name type="common">Wild soybean</name>
    <dbReference type="NCBI Taxonomy" id="3848"/>
    <lineage>
        <taxon>Eukaryota</taxon>
        <taxon>Viridiplantae</taxon>
        <taxon>Streptophyta</taxon>
        <taxon>Embryophyta</taxon>
        <taxon>Tracheophyta</taxon>
        <taxon>Spermatophyta</taxon>
        <taxon>Magnoliopsida</taxon>
        <taxon>eudicotyledons</taxon>
        <taxon>Gunneridae</taxon>
        <taxon>Pentapetalae</taxon>
        <taxon>rosids</taxon>
        <taxon>fabids</taxon>
        <taxon>Fabales</taxon>
        <taxon>Fabaceae</taxon>
        <taxon>Papilionoideae</taxon>
        <taxon>50 kb inversion clade</taxon>
        <taxon>NPAAA clade</taxon>
        <taxon>indigoferoid/millettioid clade</taxon>
        <taxon>Phaseoleae</taxon>
        <taxon>Glycine</taxon>
        <taxon>Glycine subgen. Soja</taxon>
    </lineage>
</organism>
<sequence length="266" mass="30398">MNYGLGSLWPTLDIHYRRKIVLNVASSCTTSLFLLGDKTVHSQFSMSLLLSEDFCCSIKQQSLKVKLLKHTTSVIWDKTPMVNRLAFEALDRTLRDIMCFTIDDGLHKPFGGKVVLGGDLRQILFVVPNTIDKDICIHSDWLTIEFLNNIKLFGLLDHRLILKKGVHVILMRNLDMSLGLCNETRLIVEELGIRLIEAINVTRANIGNKVYIPRLNLDPFDRMTPFKFHRHQFPLLVCFAMTINKSQGQTFSQVGMFLPRPAFKHG</sequence>
<evidence type="ECO:0000313" key="5">
    <source>
        <dbReference type="Proteomes" id="UP000289340"/>
    </source>
</evidence>
<keyword evidence="1" id="KW-0233">DNA recombination</keyword>
<keyword evidence="1" id="KW-0347">Helicase</keyword>
<dbReference type="GO" id="GO:0006310">
    <property type="term" value="P:DNA recombination"/>
    <property type="evidence" value="ECO:0007669"/>
    <property type="project" value="UniProtKB-KW"/>
</dbReference>
<keyword evidence="5" id="KW-1185">Reference proteome</keyword>
<proteinExistence type="inferred from homology"/>
<comment type="caution">
    <text evidence="4">The sequence shown here is derived from an EMBL/GenBank/DDBJ whole genome shotgun (WGS) entry which is preliminary data.</text>
</comment>
<dbReference type="PANTHER" id="PTHR10492:SF57">
    <property type="entry name" value="ATP-DEPENDENT DNA HELICASE"/>
    <property type="match status" value="1"/>
</dbReference>
<dbReference type="GO" id="GO:0016887">
    <property type="term" value="F:ATP hydrolysis activity"/>
    <property type="evidence" value="ECO:0007669"/>
    <property type="project" value="RHEA"/>
</dbReference>
<comment type="catalytic activity">
    <reaction evidence="1">
        <text>ATP + H2O = ADP + phosphate + H(+)</text>
        <dbReference type="Rhea" id="RHEA:13065"/>
        <dbReference type="ChEBI" id="CHEBI:15377"/>
        <dbReference type="ChEBI" id="CHEBI:15378"/>
        <dbReference type="ChEBI" id="CHEBI:30616"/>
        <dbReference type="ChEBI" id="CHEBI:43474"/>
        <dbReference type="ChEBI" id="CHEBI:456216"/>
        <dbReference type="EC" id="5.6.2.3"/>
    </reaction>
</comment>
<dbReference type="InterPro" id="IPR049163">
    <property type="entry name" value="Pif1-like_2B_dom"/>
</dbReference>
<keyword evidence="1" id="KW-0547">Nucleotide-binding</keyword>
<keyword evidence="1" id="KW-0234">DNA repair</keyword>
<dbReference type="EMBL" id="QZWG01000011">
    <property type="protein sequence ID" value="RZB80101.1"/>
    <property type="molecule type" value="Genomic_DNA"/>
</dbReference>
<accession>A0A445I1W4</accession>
<comment type="cofactor">
    <cofactor evidence="1">
        <name>Mg(2+)</name>
        <dbReference type="ChEBI" id="CHEBI:18420"/>
    </cofactor>
</comment>
<feature type="domain" description="DNA helicase Pif1-like 2B" evidence="3">
    <location>
        <begin position="145"/>
        <end position="191"/>
    </location>
</feature>
<evidence type="ECO:0000259" key="3">
    <source>
        <dbReference type="Pfam" id="PF21530"/>
    </source>
</evidence>
<dbReference type="Proteomes" id="UP000289340">
    <property type="component" value="Chromosome 11"/>
</dbReference>
<feature type="domain" description="DNA helicase Pif1-like DEAD-box helicase" evidence="2">
    <location>
        <begin position="13"/>
        <end position="135"/>
    </location>
</feature>
<dbReference type="Pfam" id="PF05970">
    <property type="entry name" value="PIF1"/>
    <property type="match status" value="1"/>
</dbReference>
<dbReference type="Gene3D" id="3.40.50.300">
    <property type="entry name" value="P-loop containing nucleotide triphosphate hydrolases"/>
    <property type="match status" value="1"/>
</dbReference>
<dbReference type="Pfam" id="PF21530">
    <property type="entry name" value="Pif1_2B_dom"/>
    <property type="match status" value="1"/>
</dbReference>
<keyword evidence="1" id="KW-0227">DNA damage</keyword>
<keyword evidence="1" id="KW-0067">ATP-binding</keyword>
<keyword evidence="1" id="KW-0378">Hydrolase</keyword>
<dbReference type="SUPFAM" id="SSF52540">
    <property type="entry name" value="P-loop containing nucleoside triphosphate hydrolases"/>
    <property type="match status" value="1"/>
</dbReference>
<dbReference type="GO" id="GO:0000723">
    <property type="term" value="P:telomere maintenance"/>
    <property type="evidence" value="ECO:0007669"/>
    <property type="project" value="InterPro"/>
</dbReference>
<reference evidence="4 5" key="1">
    <citation type="submission" date="2018-09" db="EMBL/GenBank/DDBJ databases">
        <title>A high-quality reference genome of wild soybean provides a powerful tool to mine soybean genomes.</title>
        <authorList>
            <person name="Xie M."/>
            <person name="Chung C.Y.L."/>
            <person name="Li M.-W."/>
            <person name="Wong F.-L."/>
            <person name="Chan T.-F."/>
            <person name="Lam H.-M."/>
        </authorList>
    </citation>
    <scope>NUCLEOTIDE SEQUENCE [LARGE SCALE GENOMIC DNA]</scope>
    <source>
        <strain evidence="5">cv. W05</strain>
        <tissue evidence="4">Hypocotyl of etiolated seedlings</tissue>
    </source>
</reference>
<dbReference type="InterPro" id="IPR027417">
    <property type="entry name" value="P-loop_NTPase"/>
</dbReference>
<gene>
    <name evidence="4" type="ORF">D0Y65_030019</name>
</gene>
<dbReference type="GO" id="GO:0005524">
    <property type="term" value="F:ATP binding"/>
    <property type="evidence" value="ECO:0007669"/>
    <property type="project" value="UniProtKB-KW"/>
</dbReference>
<dbReference type="EC" id="5.6.2.3" evidence="1"/>
<evidence type="ECO:0000259" key="2">
    <source>
        <dbReference type="Pfam" id="PF05970"/>
    </source>
</evidence>
<comment type="similarity">
    <text evidence="1">Belongs to the helicase family.</text>
</comment>
<dbReference type="GO" id="GO:0043139">
    <property type="term" value="F:5'-3' DNA helicase activity"/>
    <property type="evidence" value="ECO:0007669"/>
    <property type="project" value="UniProtKB-EC"/>
</dbReference>
<dbReference type="GO" id="GO:0006281">
    <property type="term" value="P:DNA repair"/>
    <property type="evidence" value="ECO:0007669"/>
    <property type="project" value="UniProtKB-KW"/>
</dbReference>